<dbReference type="GO" id="GO:0005975">
    <property type="term" value="P:carbohydrate metabolic process"/>
    <property type="evidence" value="ECO:0007669"/>
    <property type="project" value="InterPro"/>
</dbReference>
<protein>
    <submittedName>
        <fullName evidence="4">Glycoside hydrolase family 95 protein</fullName>
    </submittedName>
</protein>
<dbReference type="InterPro" id="IPR008928">
    <property type="entry name" value="6-hairpin_glycosidase_sf"/>
</dbReference>
<feature type="domain" description="Glycosyl hydrolase family 95 catalytic" evidence="3">
    <location>
        <begin position="263"/>
        <end position="688"/>
    </location>
</feature>
<dbReference type="RefSeq" id="WP_144699803.1">
    <property type="nucleotide sequence ID" value="NZ_VNJJ01000003.1"/>
</dbReference>
<dbReference type="InterPro" id="IPR012341">
    <property type="entry name" value="6hp_glycosidase-like_sf"/>
</dbReference>
<name>A0A559JQM0_9BACL</name>
<dbReference type="PIRSF" id="PIRSF007663">
    <property type="entry name" value="UCP007663"/>
    <property type="match status" value="1"/>
</dbReference>
<organism evidence="4 5">
    <name type="scientific">Cohnella terricola</name>
    <dbReference type="NCBI Taxonomy" id="1289167"/>
    <lineage>
        <taxon>Bacteria</taxon>
        <taxon>Bacillati</taxon>
        <taxon>Bacillota</taxon>
        <taxon>Bacilli</taxon>
        <taxon>Bacillales</taxon>
        <taxon>Paenibacillaceae</taxon>
        <taxon>Cohnella</taxon>
    </lineage>
</organism>
<dbReference type="Pfam" id="PF14498">
    <property type="entry name" value="Glyco_hyd_65N_2"/>
    <property type="match status" value="1"/>
</dbReference>
<dbReference type="InterPro" id="IPR054363">
    <property type="entry name" value="GH95_cat"/>
</dbReference>
<dbReference type="EMBL" id="VNJJ01000003">
    <property type="protein sequence ID" value="TVY02174.1"/>
    <property type="molecule type" value="Genomic_DNA"/>
</dbReference>
<comment type="caution">
    <text evidence="4">The sequence shown here is derived from an EMBL/GenBank/DDBJ whole genome shotgun (WGS) entry which is preliminary data.</text>
</comment>
<gene>
    <name evidence="4" type="ORF">FPZ45_06965</name>
</gene>
<feature type="domain" description="Glycosyl hydrolase family 95 N-terminal" evidence="1">
    <location>
        <begin position="3"/>
        <end position="240"/>
    </location>
</feature>
<dbReference type="InterPro" id="IPR027414">
    <property type="entry name" value="GH95_N_dom"/>
</dbReference>
<evidence type="ECO:0000259" key="1">
    <source>
        <dbReference type="Pfam" id="PF14498"/>
    </source>
</evidence>
<dbReference type="Gene3D" id="1.50.10.10">
    <property type="match status" value="1"/>
</dbReference>
<keyword evidence="5" id="KW-1185">Reference proteome</keyword>
<dbReference type="Proteomes" id="UP000316330">
    <property type="component" value="Unassembled WGS sequence"/>
</dbReference>
<evidence type="ECO:0000259" key="2">
    <source>
        <dbReference type="Pfam" id="PF21307"/>
    </source>
</evidence>
<dbReference type="OrthoDB" id="9802600at2"/>
<reference evidence="4 5" key="1">
    <citation type="submission" date="2019-07" db="EMBL/GenBank/DDBJ databases">
        <authorList>
            <person name="Kim J."/>
        </authorList>
    </citation>
    <scope>NUCLEOTIDE SEQUENCE [LARGE SCALE GENOMIC DNA]</scope>
    <source>
        <strain evidence="4 5">G13</strain>
    </source>
</reference>
<dbReference type="GO" id="GO:0004560">
    <property type="term" value="F:alpha-L-fucosidase activity"/>
    <property type="evidence" value="ECO:0007669"/>
    <property type="project" value="InterPro"/>
</dbReference>
<dbReference type="PANTHER" id="PTHR31084">
    <property type="entry name" value="ALPHA-L-FUCOSIDASE 2"/>
    <property type="match status" value="1"/>
</dbReference>
<dbReference type="AlphaFoldDB" id="A0A559JQM0"/>
<dbReference type="InterPro" id="IPR049053">
    <property type="entry name" value="AFCA-like_C"/>
</dbReference>
<dbReference type="Pfam" id="PF21307">
    <property type="entry name" value="Glyco_hydro_95_C"/>
    <property type="match status" value="1"/>
</dbReference>
<dbReference type="PANTHER" id="PTHR31084:SF0">
    <property type="entry name" value="ALPHA-L-FUCOSIDASE 2"/>
    <property type="match status" value="1"/>
</dbReference>
<accession>A0A559JQM0</accession>
<keyword evidence="4" id="KW-0378">Hydrolase</keyword>
<feature type="domain" description="Alpha fucosidase A-like C-terminal" evidence="2">
    <location>
        <begin position="690"/>
        <end position="750"/>
    </location>
</feature>
<dbReference type="SUPFAM" id="SSF48208">
    <property type="entry name" value="Six-hairpin glycosidases"/>
    <property type="match status" value="1"/>
</dbReference>
<evidence type="ECO:0000313" key="5">
    <source>
        <dbReference type="Proteomes" id="UP000316330"/>
    </source>
</evidence>
<sequence length="775" mass="86985">MKLFYDSPAKGWTQGLPIGNGSLGAMVQSDTKSEIWTITESTYWSGNRERTPSRSDGKRILDQIRERFFEGDYQEGERLVSELLQPNKGNFGTNMQMCDVRIVFDHLGEQINRELDLENAVVRVTYFANGCHYERETFASHPDGVIVSRIRVKDSRRLSFELDVAASTEAFVVTASDSGDSLNFTSKAIETIHSNGECGVEMSGLARIEVRGGTIRAEMGKLIVRDADEAYIILSVSTDYGRGGNEWKDEPAQRVAKAAALGFESLREAHIEDYRRLFARVALDLGASADDRENLPLDRRLAMMRDEGGAAYLKDTQLFALFYQFGRYLTIAGSREDSRLPMHLQGIWNDGEANRMAWSCDYHLDVNTEMNYYLTETSNLAESHEPLLTFLERLAEDGRTAAKDFYGCDGWVAHVFTNAWGFTAPGWHYSWGLNVTGGLWLAMQLIDRYEFGCEDAYLRYRAYPVLRAAAVFYLDYMTLHPKNGYLVTGPSNSPENSFIPVNEPNMSRTMSMGPTMDTMLVRRLFIFSIEASEKLGVDTELRERMIDALAKLPPLAIGRQGQLQEWLEDHEEAQPDHRHLSHLYGLYPGNEITPDLTPELAAAVCKTLDNRQNASELEDVEFTLALFAAGRARLRDGDEARKQLAYLIGELCFDNLMTFSKPGIAGAETYIFVADGNFGGSAAIGEMLLQSHAGEIHLLPAMPASWHTGRYSGLRARGNVEVSVEWKDGRLIETSVYAMSPIRTHLRYADKTIPLVMAAGDRLTFDGELEVKHIH</sequence>
<dbReference type="InterPro" id="IPR016518">
    <property type="entry name" value="Alpha-L-fucosidase"/>
</dbReference>
<evidence type="ECO:0000313" key="4">
    <source>
        <dbReference type="EMBL" id="TVY02174.1"/>
    </source>
</evidence>
<dbReference type="Pfam" id="PF22124">
    <property type="entry name" value="Glyco_hydro_95_cat"/>
    <property type="match status" value="1"/>
</dbReference>
<proteinExistence type="predicted"/>
<evidence type="ECO:0000259" key="3">
    <source>
        <dbReference type="Pfam" id="PF22124"/>
    </source>
</evidence>